<evidence type="ECO:0000256" key="8">
    <source>
        <dbReference type="ARBA" id="ARBA00051402"/>
    </source>
</evidence>
<protein>
    <recommendedName>
        <fullName evidence="11">codeinone reductase (NADPH)</fullName>
        <ecNumber evidence="11">1.1.1.247</ecNumber>
    </recommendedName>
</protein>
<evidence type="ECO:0000256" key="5">
    <source>
        <dbReference type="ARBA" id="ARBA00022857"/>
    </source>
</evidence>
<evidence type="ECO:0000256" key="9">
    <source>
        <dbReference type="ARBA" id="ARBA00052305"/>
    </source>
</evidence>
<dbReference type="EMBL" id="JBBNAG010000009">
    <property type="protein sequence ID" value="KAK9104712.1"/>
    <property type="molecule type" value="Genomic_DNA"/>
</dbReference>
<comment type="pathway">
    <text evidence="10">Alkaloid biosynthesis; morphine biosynthesis.</text>
</comment>
<evidence type="ECO:0000256" key="6">
    <source>
        <dbReference type="ARBA" id="ARBA00050211"/>
    </source>
</evidence>
<evidence type="ECO:0000256" key="2">
    <source>
        <dbReference type="ARBA" id="ARBA00007905"/>
    </source>
</evidence>
<dbReference type="Gene3D" id="3.20.20.100">
    <property type="entry name" value="NADP-dependent oxidoreductase domain"/>
    <property type="match status" value="1"/>
</dbReference>
<evidence type="ECO:0000256" key="12">
    <source>
        <dbReference type="SAM" id="MobiDB-lite"/>
    </source>
</evidence>
<comment type="caution">
    <text evidence="14">The sequence shown here is derived from an EMBL/GenBank/DDBJ whole genome shotgun (WGS) entry which is preliminary data.</text>
</comment>
<feature type="compositionally biased region" description="Basic and acidic residues" evidence="12">
    <location>
        <begin position="393"/>
        <end position="403"/>
    </location>
</feature>
<dbReference type="PANTHER" id="PTHR11732">
    <property type="entry name" value="ALDO/KETO REDUCTASE"/>
    <property type="match status" value="1"/>
</dbReference>
<evidence type="ECO:0000256" key="10">
    <source>
        <dbReference type="ARBA" id="ARBA00060571"/>
    </source>
</evidence>
<comment type="similarity">
    <text evidence="2">Belongs to the aldo/keto reductase family.</text>
</comment>
<dbReference type="Pfam" id="PF00248">
    <property type="entry name" value="Aldo_ket_red"/>
    <property type="match status" value="1"/>
</dbReference>
<dbReference type="FunFam" id="3.20.20.100:FF:000013">
    <property type="entry name" value="NADPH-dependent codeinone reductase 1-1"/>
    <property type="match status" value="1"/>
</dbReference>
<accession>A0AAP0I0B5</accession>
<dbReference type="PRINTS" id="PR00069">
    <property type="entry name" value="ALDKETRDTASE"/>
</dbReference>
<evidence type="ECO:0000313" key="14">
    <source>
        <dbReference type="EMBL" id="KAK9104712.1"/>
    </source>
</evidence>
<comment type="subcellular location">
    <subcellularLocation>
        <location evidence="1">Cytoplasm</location>
        <location evidence="1">Cytosol</location>
    </subcellularLocation>
</comment>
<name>A0AAP0I0B5_9MAGN</name>
<keyword evidence="3" id="KW-0963">Cytoplasm</keyword>
<evidence type="ECO:0000256" key="1">
    <source>
        <dbReference type="ARBA" id="ARBA00004514"/>
    </source>
</evidence>
<keyword evidence="15" id="KW-1185">Reference proteome</keyword>
<organism evidence="14 15">
    <name type="scientific">Stephania cephalantha</name>
    <dbReference type="NCBI Taxonomy" id="152367"/>
    <lineage>
        <taxon>Eukaryota</taxon>
        <taxon>Viridiplantae</taxon>
        <taxon>Streptophyta</taxon>
        <taxon>Embryophyta</taxon>
        <taxon>Tracheophyta</taxon>
        <taxon>Spermatophyta</taxon>
        <taxon>Magnoliopsida</taxon>
        <taxon>Ranunculales</taxon>
        <taxon>Menispermaceae</taxon>
        <taxon>Menispermoideae</taxon>
        <taxon>Cissampelideae</taxon>
        <taxon>Stephania</taxon>
    </lineage>
</organism>
<evidence type="ECO:0000256" key="7">
    <source>
        <dbReference type="ARBA" id="ARBA00050731"/>
    </source>
</evidence>
<dbReference type="InterPro" id="IPR036812">
    <property type="entry name" value="NAD(P)_OxRdtase_dom_sf"/>
</dbReference>
<evidence type="ECO:0000256" key="11">
    <source>
        <dbReference type="ARBA" id="ARBA00066826"/>
    </source>
</evidence>
<feature type="domain" description="NADP-dependent oxidoreductase" evidence="13">
    <location>
        <begin position="102"/>
        <end position="374"/>
    </location>
</feature>
<dbReference type="GO" id="GO:0047036">
    <property type="term" value="F:codeinone reductase (NADPH) activity"/>
    <property type="evidence" value="ECO:0007669"/>
    <property type="project" value="UniProtKB-EC"/>
</dbReference>
<evidence type="ECO:0000259" key="13">
    <source>
        <dbReference type="Pfam" id="PF00248"/>
    </source>
</evidence>
<evidence type="ECO:0000256" key="4">
    <source>
        <dbReference type="ARBA" id="ARBA00022589"/>
    </source>
</evidence>
<comment type="catalytic activity">
    <reaction evidence="8">
        <text>neopine + NADP(+) = neopinone + NADPH + H(+)</text>
        <dbReference type="Rhea" id="RHEA:75135"/>
        <dbReference type="ChEBI" id="CHEBI:15378"/>
        <dbReference type="ChEBI" id="CHEBI:57783"/>
        <dbReference type="ChEBI" id="CHEBI:58349"/>
        <dbReference type="ChEBI" id="CHEBI:59950"/>
        <dbReference type="ChEBI" id="CHEBI:194190"/>
        <dbReference type="EC" id="1.1.1.247"/>
    </reaction>
    <physiologicalReaction direction="right-to-left" evidence="8">
        <dbReference type="Rhea" id="RHEA:75137"/>
    </physiologicalReaction>
</comment>
<sequence>MINLLSGHSEIETPLIGFQIAASLFLIAPKLTVFSVKKRPTKHRLDDGFGCYSRRCFRTSSSSSSSDNARNKGKQGRSKHREMVKCVPEVVLSNGCKMPLVGMGLATYQTEESETVKSAVLKAIELCYRHFDTALLYQMKKQLGLAIAEALKLGLIKSHDDLFITSKLWCSDGHPHLVIPAHQTTLKNLGLDYLDLYLIHWPVSTNKQGKYDFIVAKEELVQMDYKSVWAAMEEVHRLGFTKSISVSNFSCKKLEYLLSKAKIAPTVNQVEINPLWRQDKLKKFYKDKGIVITGYSILGANGVIWGTNRVMESQVLKEVGISKGKSVAQVCLRYLYEQGVTSLVKSFNEGRIKENPDIFKWELSEEDSKKFGEIRQSRGSPGDSFVSDNGPFKSKEELWDGEL</sequence>
<dbReference type="SUPFAM" id="SSF51430">
    <property type="entry name" value="NAD(P)-linked oxidoreductase"/>
    <property type="match status" value="1"/>
</dbReference>
<dbReference type="InterPro" id="IPR020471">
    <property type="entry name" value="AKR"/>
</dbReference>
<evidence type="ECO:0000313" key="15">
    <source>
        <dbReference type="Proteomes" id="UP001419268"/>
    </source>
</evidence>
<comment type="catalytic activity">
    <reaction evidence="7">
        <text>morphine + NADP(+) = morphinone + NADPH + H(+)</text>
        <dbReference type="Rhea" id="RHEA:14321"/>
        <dbReference type="ChEBI" id="CHEBI:15378"/>
        <dbReference type="ChEBI" id="CHEBI:57728"/>
        <dbReference type="ChEBI" id="CHEBI:57783"/>
        <dbReference type="ChEBI" id="CHEBI:58097"/>
        <dbReference type="ChEBI" id="CHEBI:58349"/>
    </reaction>
    <physiologicalReaction direction="left-to-right" evidence="7">
        <dbReference type="Rhea" id="RHEA:14322"/>
    </physiologicalReaction>
    <physiologicalReaction direction="right-to-left" evidence="7">
        <dbReference type="Rhea" id="RHEA:14323"/>
    </physiologicalReaction>
</comment>
<keyword evidence="4" id="KW-0017">Alkaloid metabolism</keyword>
<dbReference type="PROSITE" id="PS00063">
    <property type="entry name" value="ALDOKETO_REDUCTASE_3"/>
    <property type="match status" value="1"/>
</dbReference>
<dbReference type="InterPro" id="IPR023210">
    <property type="entry name" value="NADP_OxRdtase_dom"/>
</dbReference>
<dbReference type="InterPro" id="IPR018170">
    <property type="entry name" value="Aldo/ket_reductase_CS"/>
</dbReference>
<feature type="region of interest" description="Disordered" evidence="12">
    <location>
        <begin position="58"/>
        <end position="81"/>
    </location>
</feature>
<dbReference type="AlphaFoldDB" id="A0AAP0I0B5"/>
<gene>
    <name evidence="14" type="ORF">Scep_021556</name>
</gene>
<comment type="catalytic activity">
    <reaction evidence="9">
        <text>codeine + NADP(+) = codeinone + NADPH + H(+)</text>
        <dbReference type="Rhea" id="RHEA:19209"/>
        <dbReference type="ChEBI" id="CHEBI:15378"/>
        <dbReference type="ChEBI" id="CHEBI:57783"/>
        <dbReference type="ChEBI" id="CHEBI:57871"/>
        <dbReference type="ChEBI" id="CHEBI:58349"/>
        <dbReference type="ChEBI" id="CHEBI:58473"/>
        <dbReference type="EC" id="1.1.1.247"/>
    </reaction>
    <physiologicalReaction direction="left-to-right" evidence="9">
        <dbReference type="Rhea" id="RHEA:19210"/>
    </physiologicalReaction>
    <physiologicalReaction direction="right-to-left" evidence="9">
        <dbReference type="Rhea" id="RHEA:19211"/>
    </physiologicalReaction>
</comment>
<reference evidence="14 15" key="1">
    <citation type="submission" date="2024-01" db="EMBL/GenBank/DDBJ databases">
        <title>Genome assemblies of Stephania.</title>
        <authorList>
            <person name="Yang L."/>
        </authorList>
    </citation>
    <scope>NUCLEOTIDE SEQUENCE [LARGE SCALE GENOMIC DNA]</scope>
    <source>
        <strain evidence="14">JXDWG</strain>
        <tissue evidence="14">Leaf</tissue>
    </source>
</reference>
<proteinExistence type="inferred from homology"/>
<dbReference type="EC" id="1.1.1.247" evidence="11"/>
<dbReference type="GO" id="GO:0009820">
    <property type="term" value="P:alkaloid metabolic process"/>
    <property type="evidence" value="ECO:0007669"/>
    <property type="project" value="UniProtKB-KW"/>
</dbReference>
<evidence type="ECO:0000256" key="3">
    <source>
        <dbReference type="ARBA" id="ARBA00022490"/>
    </source>
</evidence>
<feature type="region of interest" description="Disordered" evidence="12">
    <location>
        <begin position="372"/>
        <end position="403"/>
    </location>
</feature>
<comment type="catalytic activity">
    <reaction evidence="6">
        <text>neomorphine + NADP(+) = neomorphinone + NADPH + H(+)</text>
        <dbReference type="Rhea" id="RHEA:75971"/>
        <dbReference type="ChEBI" id="CHEBI:15378"/>
        <dbReference type="ChEBI" id="CHEBI:57783"/>
        <dbReference type="ChEBI" id="CHEBI:58349"/>
        <dbReference type="ChEBI" id="CHEBI:194188"/>
        <dbReference type="ChEBI" id="CHEBI:194513"/>
    </reaction>
    <physiologicalReaction direction="right-to-left" evidence="6">
        <dbReference type="Rhea" id="RHEA:75973"/>
    </physiologicalReaction>
</comment>
<dbReference type="GO" id="GO:0005829">
    <property type="term" value="C:cytosol"/>
    <property type="evidence" value="ECO:0007669"/>
    <property type="project" value="UniProtKB-SubCell"/>
</dbReference>
<dbReference type="Proteomes" id="UP001419268">
    <property type="component" value="Unassembled WGS sequence"/>
</dbReference>
<keyword evidence="5" id="KW-0521">NADP</keyword>
<feature type="compositionally biased region" description="Basic residues" evidence="12">
    <location>
        <begin position="71"/>
        <end position="81"/>
    </location>
</feature>